<keyword evidence="4 7" id="KW-0812">Transmembrane</keyword>
<evidence type="ECO:0000259" key="8">
    <source>
        <dbReference type="Pfam" id="PF03176"/>
    </source>
</evidence>
<sequence>DVKQVIPWESNSKKTYDRLLSSDLPAGMTSPLYVIIDSGSDDTLWNDLYFNTTALVYHQIVQEFQSELNSDWISNIAVVDGVSISYQMAFDIVHNVNNCINQPGAKDYKYLFESLVNDDNTSAIMEIIPPFDTESKQGNDLISHLRNLLKRLMKDSTYSFYLTGSPVNGYDSMTVTFDFMPFVVLGTFIVIFIFVGFAFRSLFIPLRYCVGLCIPLSFVFGMSVLIYQDGIFNDVFHFQPLSSTIGPMYWFVPVLCFSLCCGLALDYDIFLASRVYEFRMSGYDNNSSIVKAVYETGI</sequence>
<dbReference type="GO" id="GO:0005886">
    <property type="term" value="C:plasma membrane"/>
    <property type="evidence" value="ECO:0007669"/>
    <property type="project" value="UniProtKB-SubCell"/>
</dbReference>
<feature type="transmembrane region" description="Helical" evidence="7">
    <location>
        <begin position="179"/>
        <end position="199"/>
    </location>
</feature>
<dbReference type="InterPro" id="IPR050545">
    <property type="entry name" value="Mycobact_MmpL"/>
</dbReference>
<feature type="domain" description="Membrane transport protein MMPL" evidence="8">
    <location>
        <begin position="111"/>
        <end position="297"/>
    </location>
</feature>
<evidence type="ECO:0000313" key="10">
    <source>
        <dbReference type="Proteomes" id="UP000023152"/>
    </source>
</evidence>
<reference evidence="9 10" key="1">
    <citation type="journal article" date="2013" name="Curr. Biol.">
        <title>The Genome of the Foraminiferan Reticulomyxa filosa.</title>
        <authorList>
            <person name="Glockner G."/>
            <person name="Hulsmann N."/>
            <person name="Schleicher M."/>
            <person name="Noegel A.A."/>
            <person name="Eichinger L."/>
            <person name="Gallinger C."/>
            <person name="Pawlowski J."/>
            <person name="Sierra R."/>
            <person name="Euteneuer U."/>
            <person name="Pillet L."/>
            <person name="Moustafa A."/>
            <person name="Platzer M."/>
            <person name="Groth M."/>
            <person name="Szafranski K."/>
            <person name="Schliwa M."/>
        </authorList>
    </citation>
    <scope>NUCLEOTIDE SEQUENCE [LARGE SCALE GENOMIC DNA]</scope>
</reference>
<evidence type="ECO:0000256" key="5">
    <source>
        <dbReference type="ARBA" id="ARBA00022989"/>
    </source>
</evidence>
<dbReference type="PANTHER" id="PTHR33406:SF6">
    <property type="entry name" value="MEMBRANE PROTEIN YDGH-RELATED"/>
    <property type="match status" value="1"/>
</dbReference>
<dbReference type="Gene3D" id="1.20.1640.10">
    <property type="entry name" value="Multidrug efflux transporter AcrB transmembrane domain"/>
    <property type="match status" value="1"/>
</dbReference>
<comment type="similarity">
    <text evidence="2">Belongs to the resistance-nodulation-cell division (RND) (TC 2.A.6) family. MmpL subfamily.</text>
</comment>
<proteinExistence type="inferred from homology"/>
<feature type="transmembrane region" description="Helical" evidence="7">
    <location>
        <begin position="248"/>
        <end position="270"/>
    </location>
</feature>
<evidence type="ECO:0000256" key="6">
    <source>
        <dbReference type="ARBA" id="ARBA00023136"/>
    </source>
</evidence>
<evidence type="ECO:0000256" key="3">
    <source>
        <dbReference type="ARBA" id="ARBA00022475"/>
    </source>
</evidence>
<dbReference type="AlphaFoldDB" id="X6M6V0"/>
<dbReference type="Proteomes" id="UP000023152">
    <property type="component" value="Unassembled WGS sequence"/>
</dbReference>
<name>X6M6V0_RETFI</name>
<dbReference type="SUPFAM" id="SSF82866">
    <property type="entry name" value="Multidrug efflux transporter AcrB transmembrane domain"/>
    <property type="match status" value="1"/>
</dbReference>
<comment type="caution">
    <text evidence="9">The sequence shown here is derived from an EMBL/GenBank/DDBJ whole genome shotgun (WGS) entry which is preliminary data.</text>
</comment>
<dbReference type="PANTHER" id="PTHR33406">
    <property type="entry name" value="MEMBRANE PROTEIN MJ1562-RELATED"/>
    <property type="match status" value="1"/>
</dbReference>
<keyword evidence="6 7" id="KW-0472">Membrane</keyword>
<feature type="transmembrane region" description="Helical" evidence="7">
    <location>
        <begin position="206"/>
        <end position="228"/>
    </location>
</feature>
<keyword evidence="5 7" id="KW-1133">Transmembrane helix</keyword>
<evidence type="ECO:0000256" key="7">
    <source>
        <dbReference type="SAM" id="Phobius"/>
    </source>
</evidence>
<keyword evidence="3" id="KW-1003">Cell membrane</keyword>
<feature type="non-terminal residue" evidence="9">
    <location>
        <position position="1"/>
    </location>
</feature>
<gene>
    <name evidence="9" type="ORF">RFI_27658</name>
</gene>
<dbReference type="OrthoDB" id="438641at2759"/>
<dbReference type="OMA" id="FESPEYW"/>
<evidence type="ECO:0000256" key="4">
    <source>
        <dbReference type="ARBA" id="ARBA00022692"/>
    </source>
</evidence>
<protein>
    <recommendedName>
        <fullName evidence="8">Membrane transport protein MMPL domain-containing protein</fullName>
    </recommendedName>
</protein>
<evidence type="ECO:0000256" key="1">
    <source>
        <dbReference type="ARBA" id="ARBA00004651"/>
    </source>
</evidence>
<evidence type="ECO:0000313" key="9">
    <source>
        <dbReference type="EMBL" id="ETO09718.1"/>
    </source>
</evidence>
<accession>X6M6V0</accession>
<dbReference type="InterPro" id="IPR004869">
    <property type="entry name" value="MMPL_dom"/>
</dbReference>
<organism evidence="9 10">
    <name type="scientific">Reticulomyxa filosa</name>
    <dbReference type="NCBI Taxonomy" id="46433"/>
    <lineage>
        <taxon>Eukaryota</taxon>
        <taxon>Sar</taxon>
        <taxon>Rhizaria</taxon>
        <taxon>Retaria</taxon>
        <taxon>Foraminifera</taxon>
        <taxon>Monothalamids</taxon>
        <taxon>Reticulomyxidae</taxon>
        <taxon>Reticulomyxa</taxon>
    </lineage>
</organism>
<comment type="subcellular location">
    <subcellularLocation>
        <location evidence="1">Cell membrane</location>
        <topology evidence="1">Multi-pass membrane protein</topology>
    </subcellularLocation>
</comment>
<dbReference type="Pfam" id="PF03176">
    <property type="entry name" value="MMPL"/>
    <property type="match status" value="1"/>
</dbReference>
<dbReference type="EMBL" id="ASPP01023937">
    <property type="protein sequence ID" value="ETO09718.1"/>
    <property type="molecule type" value="Genomic_DNA"/>
</dbReference>
<keyword evidence="10" id="KW-1185">Reference proteome</keyword>
<evidence type="ECO:0000256" key="2">
    <source>
        <dbReference type="ARBA" id="ARBA00010157"/>
    </source>
</evidence>